<evidence type="ECO:0000256" key="4">
    <source>
        <dbReference type="ARBA" id="ARBA00016377"/>
    </source>
</evidence>
<comment type="cofactor">
    <cofactor evidence="2">
        <name>Mg(2+)</name>
        <dbReference type="ChEBI" id="CHEBI:18420"/>
    </cofactor>
</comment>
<evidence type="ECO:0000256" key="2">
    <source>
        <dbReference type="ARBA" id="ARBA00001946"/>
    </source>
</evidence>
<dbReference type="GO" id="GO:0006753">
    <property type="term" value="P:nucleoside phosphate metabolic process"/>
    <property type="evidence" value="ECO:0007669"/>
    <property type="project" value="TreeGrafter"/>
</dbReference>
<feature type="domain" description="Nudix hydrolase" evidence="8">
    <location>
        <begin position="62"/>
        <end position="196"/>
    </location>
</feature>
<dbReference type="PROSITE" id="PS51462">
    <property type="entry name" value="NUDIX"/>
    <property type="match status" value="1"/>
</dbReference>
<organism evidence="9 10">
    <name type="scientific">Silvibacterium bohemicum</name>
    <dbReference type="NCBI Taxonomy" id="1577686"/>
    <lineage>
        <taxon>Bacteria</taxon>
        <taxon>Pseudomonadati</taxon>
        <taxon>Acidobacteriota</taxon>
        <taxon>Terriglobia</taxon>
        <taxon>Terriglobales</taxon>
        <taxon>Acidobacteriaceae</taxon>
        <taxon>Silvibacterium</taxon>
    </lineage>
</organism>
<dbReference type="CDD" id="cd03424">
    <property type="entry name" value="NUDIX_ADPRase_Nudt5_UGPPase_Nudt14"/>
    <property type="match status" value="1"/>
</dbReference>
<dbReference type="Gene3D" id="3.90.79.10">
    <property type="entry name" value="Nucleoside Triphosphate Pyrophosphohydrolase"/>
    <property type="match status" value="1"/>
</dbReference>
<evidence type="ECO:0000313" key="10">
    <source>
        <dbReference type="Proteomes" id="UP000538666"/>
    </source>
</evidence>
<dbReference type="InterPro" id="IPR000086">
    <property type="entry name" value="NUDIX_hydrolase_dom"/>
</dbReference>
<dbReference type="OrthoDB" id="9806150at2"/>
<dbReference type="RefSeq" id="WP_050058067.1">
    <property type="nucleotide sequence ID" value="NZ_JACHEK010000001.1"/>
</dbReference>
<dbReference type="EMBL" id="JACHEK010000001">
    <property type="protein sequence ID" value="MBB6142407.1"/>
    <property type="molecule type" value="Genomic_DNA"/>
</dbReference>
<dbReference type="InterPro" id="IPR015797">
    <property type="entry name" value="NUDIX_hydrolase-like_dom_sf"/>
</dbReference>
<dbReference type="GO" id="GO:0019693">
    <property type="term" value="P:ribose phosphate metabolic process"/>
    <property type="evidence" value="ECO:0007669"/>
    <property type="project" value="TreeGrafter"/>
</dbReference>
<accession>A0A841JP91</accession>
<evidence type="ECO:0000256" key="3">
    <source>
        <dbReference type="ARBA" id="ARBA00007275"/>
    </source>
</evidence>
<comment type="caution">
    <text evidence="9">The sequence shown here is derived from an EMBL/GenBank/DDBJ whole genome shotgun (WGS) entry which is preliminary data.</text>
</comment>
<dbReference type="Pfam" id="PF00293">
    <property type="entry name" value="NUDIX"/>
    <property type="match status" value="1"/>
</dbReference>
<protein>
    <recommendedName>
        <fullName evidence="4">GDP-mannose pyrophosphatase</fullName>
    </recommendedName>
    <alternativeName>
        <fullName evidence="6">GDP-mannose hydrolase</fullName>
    </alternativeName>
    <alternativeName>
        <fullName evidence="7">GDPMK</fullName>
    </alternativeName>
</protein>
<dbReference type="GO" id="GO:0016787">
    <property type="term" value="F:hydrolase activity"/>
    <property type="evidence" value="ECO:0007669"/>
    <property type="project" value="UniProtKB-KW"/>
</dbReference>
<keyword evidence="10" id="KW-1185">Reference proteome</keyword>
<evidence type="ECO:0000259" key="8">
    <source>
        <dbReference type="PROSITE" id="PS51462"/>
    </source>
</evidence>
<evidence type="ECO:0000256" key="5">
    <source>
        <dbReference type="ARBA" id="ARBA00022801"/>
    </source>
</evidence>
<evidence type="ECO:0000256" key="7">
    <source>
        <dbReference type="ARBA" id="ARBA00032272"/>
    </source>
</evidence>
<evidence type="ECO:0000256" key="6">
    <source>
        <dbReference type="ARBA" id="ARBA00032162"/>
    </source>
</evidence>
<comment type="similarity">
    <text evidence="3">Belongs to the Nudix hydrolase family. NudK subfamily.</text>
</comment>
<dbReference type="PROSITE" id="PS00893">
    <property type="entry name" value="NUDIX_BOX"/>
    <property type="match status" value="1"/>
</dbReference>
<sequence>MAKKKAEKQTDAVITVKGELKIKAGKPAPVSSSEVAYKGPLFSVIKEEVHEPGTEPVNRDVIRHNGSVVILAVDDSKSKKDPFIVIERQYRHAAGQYLYEVPAGKVDGDEERLAAAKRELIEETGFRAKKWTKLTRYFASPGFLGEWMQVYLAEGLTPGEAQPEPDEKLEIYLVRLSEVLRLIDAGEIRDGKTLVSVMLYARRQAAKKKR</sequence>
<dbReference type="PANTHER" id="PTHR11839">
    <property type="entry name" value="UDP/ADP-SUGAR PYROPHOSPHATASE"/>
    <property type="match status" value="1"/>
</dbReference>
<dbReference type="SUPFAM" id="SSF55811">
    <property type="entry name" value="Nudix"/>
    <property type="match status" value="1"/>
</dbReference>
<keyword evidence="5 9" id="KW-0378">Hydrolase</keyword>
<dbReference type="PANTHER" id="PTHR11839:SF18">
    <property type="entry name" value="NUDIX HYDROLASE DOMAIN-CONTAINING PROTEIN"/>
    <property type="match status" value="1"/>
</dbReference>
<dbReference type="AlphaFoldDB" id="A0A841JP91"/>
<gene>
    <name evidence="9" type="ORF">HNQ77_000345</name>
</gene>
<comment type="catalytic activity">
    <reaction evidence="1">
        <text>GDP-alpha-D-mannose + H2O = alpha-D-mannose 1-phosphate + GMP + 2 H(+)</text>
        <dbReference type="Rhea" id="RHEA:27978"/>
        <dbReference type="ChEBI" id="CHEBI:15377"/>
        <dbReference type="ChEBI" id="CHEBI:15378"/>
        <dbReference type="ChEBI" id="CHEBI:57527"/>
        <dbReference type="ChEBI" id="CHEBI:58115"/>
        <dbReference type="ChEBI" id="CHEBI:58409"/>
    </reaction>
</comment>
<dbReference type="InterPro" id="IPR020084">
    <property type="entry name" value="NUDIX_hydrolase_CS"/>
</dbReference>
<proteinExistence type="inferred from homology"/>
<name>A0A841JP91_9BACT</name>
<evidence type="ECO:0000256" key="1">
    <source>
        <dbReference type="ARBA" id="ARBA00000847"/>
    </source>
</evidence>
<reference evidence="9 10" key="1">
    <citation type="submission" date="2020-08" db="EMBL/GenBank/DDBJ databases">
        <title>Genomic Encyclopedia of Type Strains, Phase IV (KMG-IV): sequencing the most valuable type-strain genomes for metagenomic binning, comparative biology and taxonomic classification.</title>
        <authorList>
            <person name="Goeker M."/>
        </authorList>
    </citation>
    <scope>NUCLEOTIDE SEQUENCE [LARGE SCALE GENOMIC DNA]</scope>
    <source>
        <strain evidence="9 10">DSM 103733</strain>
    </source>
</reference>
<evidence type="ECO:0000313" key="9">
    <source>
        <dbReference type="EMBL" id="MBB6142407.1"/>
    </source>
</evidence>
<dbReference type="Proteomes" id="UP000538666">
    <property type="component" value="Unassembled WGS sequence"/>
</dbReference>